<sequence length="879" mass="101713">MLHSEGKASKPYSRLEIQKEKDKLLKESMSLLREACQKFTKRTAVMGKADNGPTKFQNITEEKLIIMQQHCLIEQLHLRLKICEAKLENKDRELENKDRENKEYFRHTNESLMKYQSKRSSLLEPKTTSTQLIVNSPKVFERKRKQLSRSNKGKSLFGEHMKNSSRDMPCSKNIGSTRAPMINAPETSRRKKQMKNQQTTMDFRKRWEQTELPKRGNLKDFRTITKLIGTECLVTKSDLHNNACEVLEQEIESQPGNRRWKPKANTRQNKPLGAEKEDQDVERKNISLRLKQKTLGKHHYESADKSDDQIKYEDIHVEKASFNHPESAVENIVIKNQMTLNEHNFTFIKEKTTEVSSIDIKSMEYFSSKEQKELEHTNKDNDARVSLLCGMKRRKPRRKKVTENQTNCEIKSKHQICAAIENFVDKMKAKWFDESVNKDRIQTHDSKETAQENLTNFSHSTQTQELGTGTFHSSKKQIVKCDILQINQQENIDEKSYGSKIRSSKQEKEIITEIGGPLKTTKLKWFGKLQNKREINQNITVNNTHPALDDSASVKILEIDVHTDEKMLAANTSNRNENEMCQNELKRIADLFRVVNKQTDSECTVDKKSDSEENIDKKKILAEAQCLIKRDQAKHFSKQKESFIDNPDISHAAVIQKSVDADKLDVKKRVKESNDITLNVKNISPMTPDDEESDTNSSDTELAVSEVNTRPKSRIFGIFKQQYSSEGKANHLQAPKDAFDDTHNIKNLKKKSYDTELGEKEGSPNTPADKESDIDYSDTELAISELNTRPKSRIFGIFKHQNSPDGKTNQQLPPRDVWKAFQEQTDEQNITAEDNKMDIRDIELKENYMKQPKSDIFRMIKGKFLYKEGNKTKISRRCC</sequence>
<dbReference type="EMBL" id="JAIWYP010000004">
    <property type="protein sequence ID" value="KAH3839952.1"/>
    <property type="molecule type" value="Genomic_DNA"/>
</dbReference>
<evidence type="ECO:0000256" key="1">
    <source>
        <dbReference type="SAM" id="Coils"/>
    </source>
</evidence>
<dbReference type="Proteomes" id="UP000828390">
    <property type="component" value="Unassembled WGS sequence"/>
</dbReference>
<feature type="region of interest" description="Disordered" evidence="2">
    <location>
        <begin position="145"/>
        <end position="180"/>
    </location>
</feature>
<evidence type="ECO:0000313" key="4">
    <source>
        <dbReference type="Proteomes" id="UP000828390"/>
    </source>
</evidence>
<reference evidence="3" key="1">
    <citation type="journal article" date="2019" name="bioRxiv">
        <title>The Genome of the Zebra Mussel, Dreissena polymorpha: A Resource for Invasive Species Research.</title>
        <authorList>
            <person name="McCartney M.A."/>
            <person name="Auch B."/>
            <person name="Kono T."/>
            <person name="Mallez S."/>
            <person name="Zhang Y."/>
            <person name="Obille A."/>
            <person name="Becker A."/>
            <person name="Abrahante J.E."/>
            <person name="Garbe J."/>
            <person name="Badalamenti J.P."/>
            <person name="Herman A."/>
            <person name="Mangelson H."/>
            <person name="Liachko I."/>
            <person name="Sullivan S."/>
            <person name="Sone E.D."/>
            <person name="Koren S."/>
            <person name="Silverstein K.A.T."/>
            <person name="Beckman K.B."/>
            <person name="Gohl D.M."/>
        </authorList>
    </citation>
    <scope>NUCLEOTIDE SEQUENCE</scope>
    <source>
        <strain evidence="3">Duluth1</strain>
        <tissue evidence="3">Whole animal</tissue>
    </source>
</reference>
<feature type="region of interest" description="Disordered" evidence="2">
    <location>
        <begin position="251"/>
        <end position="283"/>
    </location>
</feature>
<comment type="caution">
    <text evidence="3">The sequence shown here is derived from an EMBL/GenBank/DDBJ whole genome shotgun (WGS) entry which is preliminary data.</text>
</comment>
<feature type="compositionally biased region" description="Basic and acidic residues" evidence="2">
    <location>
        <begin position="751"/>
        <end position="773"/>
    </location>
</feature>
<accession>A0A9D4KIK7</accession>
<feature type="coiled-coil region" evidence="1">
    <location>
        <begin position="73"/>
        <end position="107"/>
    </location>
</feature>
<protein>
    <submittedName>
        <fullName evidence="3">Uncharacterized protein</fullName>
    </submittedName>
</protein>
<dbReference type="AlphaFoldDB" id="A0A9D4KIK7"/>
<proteinExistence type="predicted"/>
<gene>
    <name evidence="3" type="ORF">DPMN_113392</name>
</gene>
<organism evidence="3 4">
    <name type="scientific">Dreissena polymorpha</name>
    <name type="common">Zebra mussel</name>
    <name type="synonym">Mytilus polymorpha</name>
    <dbReference type="NCBI Taxonomy" id="45954"/>
    <lineage>
        <taxon>Eukaryota</taxon>
        <taxon>Metazoa</taxon>
        <taxon>Spiralia</taxon>
        <taxon>Lophotrochozoa</taxon>
        <taxon>Mollusca</taxon>
        <taxon>Bivalvia</taxon>
        <taxon>Autobranchia</taxon>
        <taxon>Heteroconchia</taxon>
        <taxon>Euheterodonta</taxon>
        <taxon>Imparidentia</taxon>
        <taxon>Neoheterodontei</taxon>
        <taxon>Myida</taxon>
        <taxon>Dreissenoidea</taxon>
        <taxon>Dreissenidae</taxon>
        <taxon>Dreissena</taxon>
    </lineage>
</organism>
<evidence type="ECO:0000313" key="3">
    <source>
        <dbReference type="EMBL" id="KAH3839952.1"/>
    </source>
</evidence>
<feature type="region of interest" description="Disordered" evidence="2">
    <location>
        <begin position="679"/>
        <end position="706"/>
    </location>
</feature>
<evidence type="ECO:0000256" key="2">
    <source>
        <dbReference type="SAM" id="MobiDB-lite"/>
    </source>
</evidence>
<keyword evidence="1" id="KW-0175">Coiled coil</keyword>
<keyword evidence="4" id="KW-1185">Reference proteome</keyword>
<reference evidence="3" key="2">
    <citation type="submission" date="2020-11" db="EMBL/GenBank/DDBJ databases">
        <authorList>
            <person name="McCartney M.A."/>
            <person name="Auch B."/>
            <person name="Kono T."/>
            <person name="Mallez S."/>
            <person name="Becker A."/>
            <person name="Gohl D.M."/>
            <person name="Silverstein K.A.T."/>
            <person name="Koren S."/>
            <person name="Bechman K.B."/>
            <person name="Herman A."/>
            <person name="Abrahante J.E."/>
            <person name="Garbe J."/>
        </authorList>
    </citation>
    <scope>NUCLEOTIDE SEQUENCE</scope>
    <source>
        <strain evidence="3">Duluth1</strain>
        <tissue evidence="3">Whole animal</tissue>
    </source>
</reference>
<feature type="compositionally biased region" description="Basic and acidic residues" evidence="2">
    <location>
        <begin position="273"/>
        <end position="283"/>
    </location>
</feature>
<feature type="region of interest" description="Disordered" evidence="2">
    <location>
        <begin position="750"/>
        <end position="776"/>
    </location>
</feature>
<name>A0A9D4KIK7_DREPO</name>